<gene>
    <name evidence="1" type="ORF">EMCG_03197</name>
</gene>
<dbReference type="OrthoDB" id="4179467at2759"/>
<evidence type="ECO:0000313" key="2">
    <source>
        <dbReference type="Proteomes" id="UP000034164"/>
    </source>
</evidence>
<reference evidence="2" key="1">
    <citation type="journal article" date="2015" name="PLoS Genet.">
        <title>The dynamic genome and transcriptome of the human fungal pathogen Blastomyces and close relative Emmonsia.</title>
        <authorList>
            <person name="Munoz J.F."/>
            <person name="Gauthier G.M."/>
            <person name="Desjardins C.A."/>
            <person name="Gallo J.E."/>
            <person name="Holder J."/>
            <person name="Sullivan T.D."/>
            <person name="Marty A.J."/>
            <person name="Carmen J.C."/>
            <person name="Chen Z."/>
            <person name="Ding L."/>
            <person name="Gujja S."/>
            <person name="Magrini V."/>
            <person name="Misas E."/>
            <person name="Mitreva M."/>
            <person name="Priest M."/>
            <person name="Saif S."/>
            <person name="Whiston E.A."/>
            <person name="Young S."/>
            <person name="Zeng Q."/>
            <person name="Goldman W.E."/>
            <person name="Mardis E.R."/>
            <person name="Taylor J.W."/>
            <person name="McEwen J.G."/>
            <person name="Clay O.K."/>
            <person name="Klein B.S."/>
            <person name="Cuomo C.A."/>
        </authorList>
    </citation>
    <scope>NUCLEOTIDE SEQUENCE [LARGE SCALE GENOMIC DNA]</scope>
    <source>
        <strain evidence="2">UAMH 3008</strain>
    </source>
</reference>
<dbReference type="VEuPathDB" id="FungiDB:EMCG_03197"/>
<dbReference type="Proteomes" id="UP000034164">
    <property type="component" value="Unassembled WGS sequence"/>
</dbReference>
<dbReference type="EMBL" id="LCZI01001108">
    <property type="protein sequence ID" value="KKZ62402.1"/>
    <property type="molecule type" value="Genomic_DNA"/>
</dbReference>
<proteinExistence type="predicted"/>
<organism evidence="1 2">
    <name type="scientific">[Emmonsia] crescens</name>
    <dbReference type="NCBI Taxonomy" id="73230"/>
    <lineage>
        <taxon>Eukaryota</taxon>
        <taxon>Fungi</taxon>
        <taxon>Dikarya</taxon>
        <taxon>Ascomycota</taxon>
        <taxon>Pezizomycotina</taxon>
        <taxon>Eurotiomycetes</taxon>
        <taxon>Eurotiomycetidae</taxon>
        <taxon>Onygenales</taxon>
        <taxon>Ajellomycetaceae</taxon>
        <taxon>Emergomyces</taxon>
    </lineage>
</organism>
<sequence>MASSTWSRIYCTKDELSQRQTIPGSYLTALEERLVIACKPLARLQRGTIRRKMQESRLMSIRRTAHKIYVDILHEDPNIFLPFILTISETACRSFDVSRFCKQHKKEDRIRLNINAKNILESIATRHNIRLEPNYKILENFLFPQPKPITRADSNEHWAYSAASLKAAQNFFGDRIFNAIESSPIRMREQAHPTTESVRMKFPQEDFQDVNLMLDVGLDDKLISDLFPRTSERLFPLLQAHSSDGHPVLTTRVIAMPECLDFADNAYFTLLGASLSGVSSIFCPDICHAIEKSKLRVWEKDNLLHDTTDCVIMEVYRDQPQHCTIRLRLAFVESFEIMNNLFAPGT</sequence>
<protein>
    <submittedName>
        <fullName evidence="1">Uncharacterized protein</fullName>
    </submittedName>
</protein>
<name>A0A0G2HW09_9EURO</name>
<comment type="caution">
    <text evidence="1">The sequence shown here is derived from an EMBL/GenBank/DDBJ whole genome shotgun (WGS) entry which is preliminary data.</text>
</comment>
<accession>A0A0G2HW09</accession>
<dbReference type="AlphaFoldDB" id="A0A0G2HW09"/>
<evidence type="ECO:0000313" key="1">
    <source>
        <dbReference type="EMBL" id="KKZ62402.1"/>
    </source>
</evidence>